<dbReference type="InterPro" id="IPR009006">
    <property type="entry name" value="Ala_racemase/Decarboxylase_C"/>
</dbReference>
<dbReference type="Proteomes" id="UP001596392">
    <property type="component" value="Unassembled WGS sequence"/>
</dbReference>
<organism evidence="1 2">
    <name type="scientific">Catellatospora aurea</name>
    <dbReference type="NCBI Taxonomy" id="1337874"/>
    <lineage>
        <taxon>Bacteria</taxon>
        <taxon>Bacillati</taxon>
        <taxon>Actinomycetota</taxon>
        <taxon>Actinomycetes</taxon>
        <taxon>Micromonosporales</taxon>
        <taxon>Micromonosporaceae</taxon>
        <taxon>Catellatospora</taxon>
    </lineage>
</organism>
<evidence type="ECO:0000313" key="1">
    <source>
        <dbReference type="EMBL" id="MFC7245506.1"/>
    </source>
</evidence>
<sequence>MIAVPGCGAHHFPLASNYDMVGRPPLVTVRDGQARVLVRGETLEDVLRRDAA</sequence>
<proteinExistence type="predicted"/>
<name>A0ABW2GZT9_9ACTN</name>
<protein>
    <recommendedName>
        <fullName evidence="3">Diaminopimelate decarboxylase</fullName>
    </recommendedName>
</protein>
<dbReference type="EMBL" id="JBHTAC010000027">
    <property type="protein sequence ID" value="MFC7245506.1"/>
    <property type="molecule type" value="Genomic_DNA"/>
</dbReference>
<evidence type="ECO:0000313" key="2">
    <source>
        <dbReference type="Proteomes" id="UP001596392"/>
    </source>
</evidence>
<dbReference type="Gene3D" id="2.40.37.10">
    <property type="entry name" value="Lyase, Ornithine Decarboxylase, Chain A, domain 1"/>
    <property type="match status" value="1"/>
</dbReference>
<gene>
    <name evidence="1" type="ORF">ACFQO7_23775</name>
</gene>
<dbReference type="SUPFAM" id="SSF50621">
    <property type="entry name" value="Alanine racemase C-terminal domain-like"/>
    <property type="match status" value="1"/>
</dbReference>
<comment type="caution">
    <text evidence="1">The sequence shown here is derived from an EMBL/GenBank/DDBJ whole genome shotgun (WGS) entry which is preliminary data.</text>
</comment>
<accession>A0ABW2GZT9</accession>
<dbReference type="RefSeq" id="WP_376808425.1">
    <property type="nucleotide sequence ID" value="NZ_JBHTAC010000027.1"/>
</dbReference>
<reference evidence="2" key="1">
    <citation type="journal article" date="2019" name="Int. J. Syst. Evol. Microbiol.">
        <title>The Global Catalogue of Microorganisms (GCM) 10K type strain sequencing project: providing services to taxonomists for standard genome sequencing and annotation.</title>
        <authorList>
            <consortium name="The Broad Institute Genomics Platform"/>
            <consortium name="The Broad Institute Genome Sequencing Center for Infectious Disease"/>
            <person name="Wu L."/>
            <person name="Ma J."/>
        </authorList>
    </citation>
    <scope>NUCLEOTIDE SEQUENCE [LARGE SCALE GENOMIC DNA]</scope>
    <source>
        <strain evidence="2">CGMCC 1.9106</strain>
    </source>
</reference>
<evidence type="ECO:0008006" key="3">
    <source>
        <dbReference type="Google" id="ProtNLM"/>
    </source>
</evidence>
<keyword evidence="2" id="KW-1185">Reference proteome</keyword>